<name>X1G479_9ZZZZ</name>
<dbReference type="PROSITE" id="PS51201">
    <property type="entry name" value="RCK_N"/>
    <property type="match status" value="1"/>
</dbReference>
<dbReference type="AlphaFoldDB" id="X1G479"/>
<keyword evidence="2" id="KW-0472">Membrane</keyword>
<keyword evidence="2" id="KW-1133">Transmembrane helix</keyword>
<dbReference type="GO" id="GO:0005886">
    <property type="term" value="C:plasma membrane"/>
    <property type="evidence" value="ECO:0007669"/>
    <property type="project" value="UniProtKB-SubCell"/>
</dbReference>
<dbReference type="Gene3D" id="1.10.287.70">
    <property type="match status" value="1"/>
</dbReference>
<evidence type="ECO:0000256" key="2">
    <source>
        <dbReference type="SAM" id="Phobius"/>
    </source>
</evidence>
<comment type="subcellular location">
    <subcellularLocation>
        <location evidence="1">Cell membrane</location>
        <topology evidence="1">Multi-pass membrane protein</topology>
    </subcellularLocation>
</comment>
<feature type="non-terminal residue" evidence="4">
    <location>
        <position position="172"/>
    </location>
</feature>
<dbReference type="PANTHER" id="PTHR43833:SF9">
    <property type="entry name" value="POTASSIUM CHANNEL PROTEIN YUGO-RELATED"/>
    <property type="match status" value="1"/>
</dbReference>
<evidence type="ECO:0000256" key="1">
    <source>
        <dbReference type="ARBA" id="ARBA00004651"/>
    </source>
</evidence>
<comment type="caution">
    <text evidence="4">The sequence shown here is derived from an EMBL/GenBank/DDBJ whole genome shotgun (WGS) entry which is preliminary data.</text>
</comment>
<accession>X1G479</accession>
<dbReference type="PANTHER" id="PTHR43833">
    <property type="entry name" value="POTASSIUM CHANNEL PROTEIN 2-RELATED-RELATED"/>
    <property type="match status" value="1"/>
</dbReference>
<dbReference type="Pfam" id="PF02254">
    <property type="entry name" value="TrkA_N"/>
    <property type="match status" value="1"/>
</dbReference>
<sequence length="172" mass="18450">MNASVRRLVVALLVLVTLVAVGSSGFWALGHGRWRYDECVYMTVITLSTVGFGELSQMHDVPGARLLTIALIVSGVGALAYVQGNLTALLVEGVIGQVLRRNRMRKAIAQLDRHVVVAGAGSTGKHVIEELVATGTPFVVIDRDLPHLERISGDVANGRMLYVHGDATDDHT</sequence>
<dbReference type="InterPro" id="IPR003148">
    <property type="entry name" value="RCK_N"/>
</dbReference>
<dbReference type="SUPFAM" id="SSF51735">
    <property type="entry name" value="NAD(P)-binding Rossmann-fold domains"/>
    <property type="match status" value="1"/>
</dbReference>
<dbReference type="SUPFAM" id="SSF81324">
    <property type="entry name" value="Voltage-gated potassium channels"/>
    <property type="match status" value="1"/>
</dbReference>
<protein>
    <recommendedName>
        <fullName evidence="3">RCK N-terminal domain-containing protein</fullName>
    </recommendedName>
</protein>
<dbReference type="GO" id="GO:0006813">
    <property type="term" value="P:potassium ion transport"/>
    <property type="evidence" value="ECO:0007669"/>
    <property type="project" value="InterPro"/>
</dbReference>
<dbReference type="InterPro" id="IPR013099">
    <property type="entry name" value="K_chnl_dom"/>
</dbReference>
<dbReference type="InterPro" id="IPR036291">
    <property type="entry name" value="NAD(P)-bd_dom_sf"/>
</dbReference>
<dbReference type="Gene3D" id="3.40.50.720">
    <property type="entry name" value="NAD(P)-binding Rossmann-like Domain"/>
    <property type="match status" value="1"/>
</dbReference>
<dbReference type="EMBL" id="BARU01024734">
    <property type="protein sequence ID" value="GAH52726.1"/>
    <property type="molecule type" value="Genomic_DNA"/>
</dbReference>
<feature type="domain" description="RCK N-terminal" evidence="3">
    <location>
        <begin position="112"/>
        <end position="172"/>
    </location>
</feature>
<proteinExistence type="predicted"/>
<gene>
    <name evidence="4" type="ORF">S03H2_39956</name>
</gene>
<feature type="transmembrane region" description="Helical" evidence="2">
    <location>
        <begin position="66"/>
        <end position="95"/>
    </location>
</feature>
<keyword evidence="2" id="KW-0812">Transmembrane</keyword>
<reference evidence="4" key="1">
    <citation type="journal article" date="2014" name="Front. Microbiol.">
        <title>High frequency of phylogenetically diverse reductive dehalogenase-homologous genes in deep subseafloor sedimentary metagenomes.</title>
        <authorList>
            <person name="Kawai M."/>
            <person name="Futagami T."/>
            <person name="Toyoda A."/>
            <person name="Takaki Y."/>
            <person name="Nishi S."/>
            <person name="Hori S."/>
            <person name="Arai W."/>
            <person name="Tsubouchi T."/>
            <person name="Morono Y."/>
            <person name="Uchiyama I."/>
            <person name="Ito T."/>
            <person name="Fujiyama A."/>
            <person name="Inagaki F."/>
            <person name="Takami H."/>
        </authorList>
    </citation>
    <scope>NUCLEOTIDE SEQUENCE</scope>
    <source>
        <strain evidence="4">Expedition CK06-06</strain>
    </source>
</reference>
<evidence type="ECO:0000313" key="4">
    <source>
        <dbReference type="EMBL" id="GAH52726.1"/>
    </source>
</evidence>
<dbReference type="InterPro" id="IPR050721">
    <property type="entry name" value="Trk_Ktr_HKT_K-transport"/>
</dbReference>
<organism evidence="4">
    <name type="scientific">marine sediment metagenome</name>
    <dbReference type="NCBI Taxonomy" id="412755"/>
    <lineage>
        <taxon>unclassified sequences</taxon>
        <taxon>metagenomes</taxon>
        <taxon>ecological metagenomes</taxon>
    </lineage>
</organism>
<dbReference type="Pfam" id="PF07885">
    <property type="entry name" value="Ion_trans_2"/>
    <property type="match status" value="1"/>
</dbReference>
<evidence type="ECO:0000259" key="3">
    <source>
        <dbReference type="PROSITE" id="PS51201"/>
    </source>
</evidence>